<feature type="transmembrane region" description="Helical" evidence="8">
    <location>
        <begin position="376"/>
        <end position="396"/>
    </location>
</feature>
<evidence type="ECO:0000256" key="1">
    <source>
        <dbReference type="ARBA" id="ARBA00004651"/>
    </source>
</evidence>
<evidence type="ECO:0000256" key="5">
    <source>
        <dbReference type="ARBA" id="ARBA00022989"/>
    </source>
</evidence>
<comment type="subcellular location">
    <subcellularLocation>
        <location evidence="1">Cell membrane</location>
        <topology evidence="1">Multi-pass membrane protein</topology>
    </subcellularLocation>
</comment>
<feature type="transmembrane region" description="Helical" evidence="8">
    <location>
        <begin position="31"/>
        <end position="49"/>
    </location>
</feature>
<evidence type="ECO:0000313" key="9">
    <source>
        <dbReference type="EMBL" id="QGU07148.1"/>
    </source>
</evidence>
<evidence type="ECO:0000313" key="10">
    <source>
        <dbReference type="Proteomes" id="UP000424462"/>
    </source>
</evidence>
<feature type="transmembrane region" description="Helical" evidence="8">
    <location>
        <begin position="456"/>
        <end position="475"/>
    </location>
</feature>
<feature type="transmembrane region" description="Helical" evidence="8">
    <location>
        <begin position="125"/>
        <end position="144"/>
    </location>
</feature>
<evidence type="ECO:0000256" key="4">
    <source>
        <dbReference type="ARBA" id="ARBA00022692"/>
    </source>
</evidence>
<evidence type="ECO:0000256" key="8">
    <source>
        <dbReference type="SAM" id="Phobius"/>
    </source>
</evidence>
<dbReference type="KEGG" id="cok:COCCU_06020"/>
<keyword evidence="9" id="KW-0328">Glycosyltransferase</keyword>
<name>A0A6B8WL56_9CORY</name>
<dbReference type="AlphaFoldDB" id="A0A6B8WL56"/>
<feature type="transmembrane region" description="Helical" evidence="8">
    <location>
        <begin position="416"/>
        <end position="435"/>
    </location>
</feature>
<keyword evidence="10" id="KW-1185">Reference proteome</keyword>
<evidence type="ECO:0000256" key="6">
    <source>
        <dbReference type="ARBA" id="ARBA00023136"/>
    </source>
</evidence>
<keyword evidence="3 9" id="KW-0808">Transferase</keyword>
<dbReference type="EMBL" id="CP046455">
    <property type="protein sequence ID" value="QGU07148.1"/>
    <property type="molecule type" value="Genomic_DNA"/>
</dbReference>
<dbReference type="GO" id="GO:0005886">
    <property type="term" value="C:plasma membrane"/>
    <property type="evidence" value="ECO:0007669"/>
    <property type="project" value="UniProtKB-SubCell"/>
</dbReference>
<evidence type="ECO:0000256" key="2">
    <source>
        <dbReference type="ARBA" id="ARBA00022475"/>
    </source>
</evidence>
<gene>
    <name evidence="9" type="ORF">COCCU_06020</name>
</gene>
<keyword evidence="5 8" id="KW-1133">Transmembrane helix</keyword>
<evidence type="ECO:0000256" key="3">
    <source>
        <dbReference type="ARBA" id="ARBA00022679"/>
    </source>
</evidence>
<feature type="transmembrane region" description="Helical" evidence="8">
    <location>
        <begin position="237"/>
        <end position="259"/>
    </location>
</feature>
<keyword evidence="2" id="KW-1003">Cell membrane</keyword>
<evidence type="ECO:0000256" key="7">
    <source>
        <dbReference type="ARBA" id="ARBA00024033"/>
    </source>
</evidence>
<proteinExistence type="inferred from homology"/>
<dbReference type="InterPro" id="IPR018584">
    <property type="entry name" value="GT87"/>
</dbReference>
<sequence>MLSNPSVPSVAESASPGPSPLPVFQGPRHRIRTLLALLATTVVLLPWVFDIPSIWGGILNGTEINVLRYHIDFHVYREGALALLAGDNIYLRDYEVRGIVLPFTYPPLGAILFTPLTLLPMMPGAAVWALITVVLLWWCMVIVLRRALPQLGTVDHRILATWALPVALLFEPVRETLSFGQINVLLMLLVLLDTLGRQSRLPRGILIGLAAAIKLTPAVFILYFLVRRDWKGAATTVASGVFFTLLAFALNPTISWTYWLDTLQNTDRIGGLAYTANQSFQGMLFRVLPESSVGPAWLVLVILGLVGIIAAMLRVQGAASSAETSALGLVMLNSLVALVCSPVSWSHHWVWLVPVALLCAVTLWRSWDRDPLTRRVAGGMTLLSISCVLLQPHWSLPNTREQELDWSWWVQPWGNSYLIIAIFLVISALLLPRLLPPQEETQTGAGHIDNPLARGWSFLLLPVAVVMSIGSVVLIF</sequence>
<keyword evidence="6 8" id="KW-0472">Membrane</keyword>
<dbReference type="RefSeq" id="WP_197088448.1">
    <property type="nucleotide sequence ID" value="NZ_CP046455.1"/>
</dbReference>
<feature type="transmembrane region" description="Helical" evidence="8">
    <location>
        <begin position="176"/>
        <end position="192"/>
    </location>
</feature>
<comment type="similarity">
    <text evidence="7">Belongs to the glycosyltransferase 87 family.</text>
</comment>
<keyword evidence="4 8" id="KW-0812">Transmembrane</keyword>
<dbReference type="GO" id="GO:0016758">
    <property type="term" value="F:hexosyltransferase activity"/>
    <property type="evidence" value="ECO:0007669"/>
    <property type="project" value="InterPro"/>
</dbReference>
<accession>A0A6B8WL56</accession>
<dbReference type="Proteomes" id="UP000424462">
    <property type="component" value="Chromosome"/>
</dbReference>
<protein>
    <submittedName>
        <fullName evidence="9">Polyprenol-phosphate-mannose-dependent alpha-(1-2)-phosphatidylinositol mannoside mannosyltransferase</fullName>
        <ecNumber evidence="9">2.4.1.-</ecNumber>
    </submittedName>
</protein>
<dbReference type="EC" id="2.4.1.-" evidence="9"/>
<dbReference type="Pfam" id="PF09594">
    <property type="entry name" value="GT87"/>
    <property type="match status" value="1"/>
</dbReference>
<feature type="transmembrane region" description="Helical" evidence="8">
    <location>
        <begin position="351"/>
        <end position="367"/>
    </location>
</feature>
<feature type="transmembrane region" description="Helical" evidence="8">
    <location>
        <begin position="204"/>
        <end position="225"/>
    </location>
</feature>
<feature type="transmembrane region" description="Helical" evidence="8">
    <location>
        <begin position="325"/>
        <end position="345"/>
    </location>
</feature>
<feature type="transmembrane region" description="Helical" evidence="8">
    <location>
        <begin position="294"/>
        <end position="313"/>
    </location>
</feature>
<feature type="transmembrane region" description="Helical" evidence="8">
    <location>
        <begin position="99"/>
        <end position="119"/>
    </location>
</feature>
<organism evidence="9 10">
    <name type="scientific">Corynebacterium occultum</name>
    <dbReference type="NCBI Taxonomy" id="2675219"/>
    <lineage>
        <taxon>Bacteria</taxon>
        <taxon>Bacillati</taxon>
        <taxon>Actinomycetota</taxon>
        <taxon>Actinomycetes</taxon>
        <taxon>Mycobacteriales</taxon>
        <taxon>Corynebacteriaceae</taxon>
        <taxon>Corynebacterium</taxon>
    </lineage>
</organism>
<reference evidence="9 10" key="1">
    <citation type="submission" date="2019-11" db="EMBL/GenBank/DDBJ databases">
        <title>Complete genome sequence of Corynebacterium kalinowskii 1959, a novel Corynebacterium species isolated from soil of a small paddock in Vilsendorf, Germany.</title>
        <authorList>
            <person name="Schaffert L."/>
            <person name="Ruwe M."/>
            <person name="Milse J."/>
            <person name="Hanuschka K."/>
            <person name="Ortseifen V."/>
            <person name="Droste J."/>
            <person name="Brandt D."/>
            <person name="Schlueter L."/>
            <person name="Kutter Y."/>
            <person name="Vinke S."/>
            <person name="Viehoefer P."/>
            <person name="Jacob L."/>
            <person name="Luebke N.-C."/>
            <person name="Schulte-Berndt E."/>
            <person name="Hain C."/>
            <person name="Linder M."/>
            <person name="Schmidt P."/>
            <person name="Wollenschlaeger L."/>
            <person name="Luttermann T."/>
            <person name="Thieme E."/>
            <person name="Hassa J."/>
            <person name="Haak M."/>
            <person name="Wittchen M."/>
            <person name="Mentz A."/>
            <person name="Persicke M."/>
            <person name="Busche T."/>
            <person name="Ruckert C."/>
        </authorList>
    </citation>
    <scope>NUCLEOTIDE SEQUENCE [LARGE SCALE GENOMIC DNA]</scope>
    <source>
        <strain evidence="9 10">2039</strain>
    </source>
</reference>